<proteinExistence type="predicted"/>
<feature type="compositionally biased region" description="Polar residues" evidence="1">
    <location>
        <begin position="16"/>
        <end position="25"/>
    </location>
</feature>
<dbReference type="EMBL" id="JAMKFB020000018">
    <property type="protein sequence ID" value="KAL0168910.1"/>
    <property type="molecule type" value="Genomic_DNA"/>
</dbReference>
<evidence type="ECO:0000313" key="3">
    <source>
        <dbReference type="Proteomes" id="UP001529510"/>
    </source>
</evidence>
<evidence type="ECO:0000313" key="2">
    <source>
        <dbReference type="EMBL" id="KAL0168910.1"/>
    </source>
</evidence>
<organism evidence="2 3">
    <name type="scientific">Cirrhinus mrigala</name>
    <name type="common">Mrigala</name>
    <dbReference type="NCBI Taxonomy" id="683832"/>
    <lineage>
        <taxon>Eukaryota</taxon>
        <taxon>Metazoa</taxon>
        <taxon>Chordata</taxon>
        <taxon>Craniata</taxon>
        <taxon>Vertebrata</taxon>
        <taxon>Euteleostomi</taxon>
        <taxon>Actinopterygii</taxon>
        <taxon>Neopterygii</taxon>
        <taxon>Teleostei</taxon>
        <taxon>Ostariophysi</taxon>
        <taxon>Cypriniformes</taxon>
        <taxon>Cyprinidae</taxon>
        <taxon>Labeoninae</taxon>
        <taxon>Labeonini</taxon>
        <taxon>Cirrhinus</taxon>
    </lineage>
</organism>
<reference evidence="2 3" key="1">
    <citation type="submission" date="2024-05" db="EMBL/GenBank/DDBJ databases">
        <title>Genome sequencing and assembly of Indian major carp, Cirrhinus mrigala (Hamilton, 1822).</title>
        <authorList>
            <person name="Mohindra V."/>
            <person name="Chowdhury L.M."/>
            <person name="Lal K."/>
            <person name="Jena J.K."/>
        </authorList>
    </citation>
    <scope>NUCLEOTIDE SEQUENCE [LARGE SCALE GENOMIC DNA]</scope>
    <source>
        <strain evidence="2">CM1030</strain>
        <tissue evidence="2">Blood</tissue>
    </source>
</reference>
<dbReference type="Proteomes" id="UP001529510">
    <property type="component" value="Unassembled WGS sequence"/>
</dbReference>
<name>A0ABD0P5N0_CIRMR</name>
<feature type="non-terminal residue" evidence="2">
    <location>
        <position position="1"/>
    </location>
</feature>
<keyword evidence="3" id="KW-1185">Reference proteome</keyword>
<evidence type="ECO:0000256" key="1">
    <source>
        <dbReference type="SAM" id="MobiDB-lite"/>
    </source>
</evidence>
<gene>
    <name evidence="2" type="ORF">M9458_037132</name>
</gene>
<feature type="non-terminal residue" evidence="2">
    <location>
        <position position="66"/>
    </location>
</feature>
<feature type="compositionally biased region" description="Low complexity" evidence="1">
    <location>
        <begin position="1"/>
        <end position="15"/>
    </location>
</feature>
<comment type="caution">
    <text evidence="2">The sequence shown here is derived from an EMBL/GenBank/DDBJ whole genome shotgun (WGS) entry which is preliminary data.</text>
</comment>
<accession>A0ABD0P5N0</accession>
<dbReference type="AlphaFoldDB" id="A0ABD0P5N0"/>
<sequence length="66" mass="7279">HLQLSLSEPLSQPQPISTKTRQPRPSVSPPATLEVKAALRRPAPAQQTRPQEETLAQPLPFHQQAP</sequence>
<protein>
    <submittedName>
        <fullName evidence="2">Uncharacterized protein</fullName>
    </submittedName>
</protein>
<feature type="region of interest" description="Disordered" evidence="1">
    <location>
        <begin position="1"/>
        <end position="66"/>
    </location>
</feature>